<dbReference type="EMBL" id="JH971386">
    <property type="protein sequence ID" value="EKM83254.1"/>
    <property type="molecule type" value="Genomic_DNA"/>
</dbReference>
<sequence length="84" mass="9442">MNAQRRATDVFAPPAPLPETMAMKSPKRHSTGNIGSTSKPSNSRSINLRQELAHRQLLQQQQQQQQQQPPLMIRRSSSRASHVS</sequence>
<feature type="compositionally biased region" description="Polar residues" evidence="1">
    <location>
        <begin position="31"/>
        <end position="48"/>
    </location>
</feature>
<proteinExistence type="predicted"/>
<organism evidence="2 3">
    <name type="scientific">Agaricus bisporus var. burnettii (strain JB137-S8 / ATCC MYA-4627 / FGSC 10392)</name>
    <name type="common">White button mushroom</name>
    <dbReference type="NCBI Taxonomy" id="597362"/>
    <lineage>
        <taxon>Eukaryota</taxon>
        <taxon>Fungi</taxon>
        <taxon>Dikarya</taxon>
        <taxon>Basidiomycota</taxon>
        <taxon>Agaricomycotina</taxon>
        <taxon>Agaricomycetes</taxon>
        <taxon>Agaricomycetidae</taxon>
        <taxon>Agaricales</taxon>
        <taxon>Agaricineae</taxon>
        <taxon>Agaricaceae</taxon>
        <taxon>Agaricus</taxon>
    </lineage>
</organism>
<protein>
    <submittedName>
        <fullName evidence="2">Uncharacterized protein</fullName>
    </submittedName>
</protein>
<evidence type="ECO:0000313" key="2">
    <source>
        <dbReference type="EMBL" id="EKM83254.1"/>
    </source>
</evidence>
<dbReference type="RefSeq" id="XP_007327034.1">
    <property type="nucleotide sequence ID" value="XM_007326972.1"/>
</dbReference>
<dbReference type="GeneID" id="18823379"/>
<gene>
    <name evidence="2" type="ORF">AGABI1DRAFT_111696</name>
</gene>
<evidence type="ECO:0000313" key="3">
    <source>
        <dbReference type="Proteomes" id="UP000008493"/>
    </source>
</evidence>
<name>K5W8Q6_AGABU</name>
<evidence type="ECO:0000256" key="1">
    <source>
        <dbReference type="SAM" id="MobiDB-lite"/>
    </source>
</evidence>
<feature type="non-terminal residue" evidence="2">
    <location>
        <position position="1"/>
    </location>
</feature>
<dbReference type="KEGG" id="abp:AGABI1DRAFT111696"/>
<dbReference type="AlphaFoldDB" id="K5W8Q6"/>
<dbReference type="HOGENOM" id="CLU_2628422_0_0_1"/>
<keyword evidence="3" id="KW-1185">Reference proteome</keyword>
<accession>K5W8Q6</accession>
<dbReference type="Proteomes" id="UP000008493">
    <property type="component" value="Unassembled WGS sequence"/>
</dbReference>
<reference evidence="3" key="1">
    <citation type="journal article" date="2012" name="Proc. Natl. Acad. Sci. U.S.A.">
        <title>Genome sequence of the button mushroom Agaricus bisporus reveals mechanisms governing adaptation to a humic-rich ecological niche.</title>
        <authorList>
            <person name="Morin E."/>
            <person name="Kohler A."/>
            <person name="Baker A.R."/>
            <person name="Foulongne-Oriol M."/>
            <person name="Lombard V."/>
            <person name="Nagy L.G."/>
            <person name="Ohm R.A."/>
            <person name="Patyshakuliyeva A."/>
            <person name="Brun A."/>
            <person name="Aerts A.L."/>
            <person name="Bailey A.M."/>
            <person name="Billette C."/>
            <person name="Coutinho P.M."/>
            <person name="Deakin G."/>
            <person name="Doddapaneni H."/>
            <person name="Floudas D."/>
            <person name="Grimwood J."/>
            <person name="Hilden K."/>
            <person name="Kuees U."/>
            <person name="LaButti K.M."/>
            <person name="Lapidus A."/>
            <person name="Lindquist E.A."/>
            <person name="Lucas S.M."/>
            <person name="Murat C."/>
            <person name="Riley R.W."/>
            <person name="Salamov A.A."/>
            <person name="Schmutz J."/>
            <person name="Subramanian V."/>
            <person name="Woesten H.A.B."/>
            <person name="Xu J."/>
            <person name="Eastwood D.C."/>
            <person name="Foster G.D."/>
            <person name="Sonnenberg A.S."/>
            <person name="Cullen D."/>
            <person name="de Vries R.P."/>
            <person name="Lundell T."/>
            <person name="Hibbett D.S."/>
            <person name="Henrissat B."/>
            <person name="Burton K.S."/>
            <person name="Kerrigan R.W."/>
            <person name="Challen M.P."/>
            <person name="Grigoriev I.V."/>
            <person name="Martin F."/>
        </authorList>
    </citation>
    <scope>NUCLEOTIDE SEQUENCE [LARGE SCALE GENOMIC DNA]</scope>
    <source>
        <strain evidence="3">JB137-S8 / ATCC MYA-4627 / FGSC 10392</strain>
    </source>
</reference>
<feature type="region of interest" description="Disordered" evidence="1">
    <location>
        <begin position="1"/>
        <end position="84"/>
    </location>
</feature>
<dbReference type="InParanoid" id="K5W8Q6"/>
<feature type="compositionally biased region" description="Low complexity" evidence="1">
    <location>
        <begin position="56"/>
        <end position="68"/>
    </location>
</feature>